<evidence type="ECO:0000313" key="5">
    <source>
        <dbReference type="Proteomes" id="UP000807159"/>
    </source>
</evidence>
<evidence type="ECO:0000256" key="2">
    <source>
        <dbReference type="SAM" id="Phobius"/>
    </source>
</evidence>
<evidence type="ECO:0000313" key="4">
    <source>
        <dbReference type="EMBL" id="KAH8499189.1"/>
    </source>
</evidence>
<accession>A0A8T2Y226</accession>
<feature type="compositionally biased region" description="Basic residues" evidence="1">
    <location>
        <begin position="174"/>
        <end position="189"/>
    </location>
</feature>
<feature type="compositionally biased region" description="Basic and acidic residues" evidence="1">
    <location>
        <begin position="145"/>
        <end position="173"/>
    </location>
</feature>
<dbReference type="Pfam" id="PF03016">
    <property type="entry name" value="Exostosin_GT47"/>
    <property type="match status" value="1"/>
</dbReference>
<dbReference type="AlphaFoldDB" id="A0A8T2Y226"/>
<keyword evidence="2" id="KW-1133">Transmembrane helix</keyword>
<dbReference type="InterPro" id="IPR040911">
    <property type="entry name" value="Exostosin_GT47"/>
</dbReference>
<proteinExistence type="predicted"/>
<feature type="domain" description="Exostosin GT47" evidence="3">
    <location>
        <begin position="229"/>
        <end position="567"/>
    </location>
</feature>
<dbReference type="PANTHER" id="PTHR31032:SF2">
    <property type="entry name" value="PGR5-LIKE A PROTEIN"/>
    <property type="match status" value="1"/>
</dbReference>
<sequence length="1038" mass="118675">MHDQEGLMKKVPILKRGCSKFWYFTVVFLLWFLLLYFFFNSGSKLDKKDDFLLKHHYDNFVDTDESSFGGVNRNSNEETGHVASDSIMDMDTKATGNPVDNFFTGGDWDKYLREVSNAGKESKHENQIHLTENEARSINKVFGEGNREESGNARSTARENQVKKPFDHSLPREARRRRVKKPAREKRVKKQVDHSLPREEKVIEEVIEQPNKEDQIRRQTNSDSHPESCVGRYIYIHNLPSRFNGDLVRHCQSLNEWSNMCPYLSNFGFGPQLKNSERTLSNTGWYDTNQFMLEIIFHHKMKQYKCLTNDSSLASAIFVPYYSGLDVARYLWNADKKMKDYYSRHLVKWLRESPEWKRLWGSDHFMVAGRITWDFRRLTNNNNDWGNQLMILPESRNMTVLTIESSPWNNNDFAVPYPTYFHPSSDNEVFQWQNRMRRLKRQFLFSFAGGPRPDLPDSIRTDIIEQCQAAREKCLLLECITGSSNCYEPVNLMKMFQSSTFCLQPPGDSYTRRSTFDSILAGCIPVFFHPGSSYAQYLWHFPRDYTKYSVFIPANKIKDEKVSIERTLSRIPIQRVWAMREEVIKLIPGMVYADPSYGLETLKDAFDLTIDGVLERVEKIKMDIKAGKNFSEDIEEYTWKKILFGTEGKHEWDHFFDRSKMIIFLSYNIARLFLSLKDLGSTLKFDLVGSLGCEAYLASKLGLQGFAKALQQEAIEDKNFALCRDGKSKLEKSSMAGTCPSISRHVIELSSYNRASRSGREGASFCWARLSAMSSNGVSRTRKVALAPEGPSCLFVGPIETASQETLEALYRQARDAYYSGKPLIIDDMFDRVELKLRCYGSKCVVKYPRCSIRRQSTYSDAEADISQAFALASIWILFLTVGCSACALPIIYTIGLAYQDAFGSVISHGSQTPIIGFLATVNGILFMAVSALIGYPIASASVKVLQGLWRNDLVALKGACPNCGEEVFAFVKSDQSNNSTHRADCHVCESLLEFRTEVERVGNILSLRVFASDSEPPTNAFPRPFIFTSNNPPSFRD</sequence>
<dbReference type="PANTHER" id="PTHR31032">
    <property type="entry name" value="PGR5-LIKE PROTEIN 1B, CHLOROPLASTIC"/>
    <property type="match status" value="1"/>
</dbReference>
<comment type="caution">
    <text evidence="4">The sequence shown here is derived from an EMBL/GenBank/DDBJ whole genome shotgun (WGS) entry which is preliminary data.</text>
</comment>
<gene>
    <name evidence="4" type="ORF">H0E87_017918</name>
</gene>
<name>A0A8T2Y226_POPDE</name>
<organism evidence="4 5">
    <name type="scientific">Populus deltoides</name>
    <name type="common">Eastern poplar</name>
    <name type="synonym">Eastern cottonwood</name>
    <dbReference type="NCBI Taxonomy" id="3696"/>
    <lineage>
        <taxon>Eukaryota</taxon>
        <taxon>Viridiplantae</taxon>
        <taxon>Streptophyta</taxon>
        <taxon>Embryophyta</taxon>
        <taxon>Tracheophyta</taxon>
        <taxon>Spermatophyta</taxon>
        <taxon>Magnoliopsida</taxon>
        <taxon>eudicotyledons</taxon>
        <taxon>Gunneridae</taxon>
        <taxon>Pentapetalae</taxon>
        <taxon>rosids</taxon>
        <taxon>fabids</taxon>
        <taxon>Malpighiales</taxon>
        <taxon>Salicaceae</taxon>
        <taxon>Saliceae</taxon>
        <taxon>Populus</taxon>
    </lineage>
</organism>
<feature type="region of interest" description="Disordered" evidence="1">
    <location>
        <begin position="142"/>
        <end position="195"/>
    </location>
</feature>
<dbReference type="GO" id="GO:0016730">
    <property type="term" value="F:oxidoreductase activity, acting on iron-sulfur proteins as donors"/>
    <property type="evidence" value="ECO:0007669"/>
    <property type="project" value="InterPro"/>
</dbReference>
<feature type="transmembrane region" description="Helical" evidence="2">
    <location>
        <begin position="21"/>
        <end position="39"/>
    </location>
</feature>
<feature type="transmembrane region" description="Helical" evidence="2">
    <location>
        <begin position="869"/>
        <end position="895"/>
    </location>
</feature>
<protein>
    <recommendedName>
        <fullName evidence="3">Exostosin GT47 domain-containing protein</fullName>
    </recommendedName>
</protein>
<keyword evidence="5" id="KW-1185">Reference proteome</keyword>
<dbReference type="Proteomes" id="UP000807159">
    <property type="component" value="Chromosome 9"/>
</dbReference>
<dbReference type="GO" id="GO:0009535">
    <property type="term" value="C:chloroplast thylakoid membrane"/>
    <property type="evidence" value="ECO:0007669"/>
    <property type="project" value="InterPro"/>
</dbReference>
<dbReference type="GO" id="GO:0009773">
    <property type="term" value="P:photosynthetic electron transport in photosystem I"/>
    <property type="evidence" value="ECO:0007669"/>
    <property type="project" value="InterPro"/>
</dbReference>
<keyword evidence="2" id="KW-0472">Membrane</keyword>
<dbReference type="EMBL" id="JACEGQ020000009">
    <property type="protein sequence ID" value="KAH8499189.1"/>
    <property type="molecule type" value="Genomic_DNA"/>
</dbReference>
<reference evidence="4" key="1">
    <citation type="journal article" date="2021" name="J. Hered.">
        <title>Genome Assembly of Salicaceae Populus deltoides (Eastern Cottonwood) I-69 Based on Nanopore Sequencing and Hi-C Technologies.</title>
        <authorList>
            <person name="Bai S."/>
            <person name="Wu H."/>
            <person name="Zhang J."/>
            <person name="Pan Z."/>
            <person name="Zhao W."/>
            <person name="Li Z."/>
            <person name="Tong C."/>
        </authorList>
    </citation>
    <scope>NUCLEOTIDE SEQUENCE</scope>
    <source>
        <tissue evidence="4">Leaf</tissue>
    </source>
</reference>
<feature type="transmembrane region" description="Helical" evidence="2">
    <location>
        <begin position="915"/>
        <end position="939"/>
    </location>
</feature>
<dbReference type="InterPro" id="IPR039987">
    <property type="entry name" value="PGRL1"/>
</dbReference>
<keyword evidence="2" id="KW-0812">Transmembrane</keyword>
<evidence type="ECO:0000259" key="3">
    <source>
        <dbReference type="Pfam" id="PF03016"/>
    </source>
</evidence>
<evidence type="ECO:0000256" key="1">
    <source>
        <dbReference type="SAM" id="MobiDB-lite"/>
    </source>
</evidence>